<organism evidence="1 2">
    <name type="scientific">Eumeta variegata</name>
    <name type="common">Bagworm moth</name>
    <name type="synonym">Eumeta japonica</name>
    <dbReference type="NCBI Taxonomy" id="151549"/>
    <lineage>
        <taxon>Eukaryota</taxon>
        <taxon>Metazoa</taxon>
        <taxon>Ecdysozoa</taxon>
        <taxon>Arthropoda</taxon>
        <taxon>Hexapoda</taxon>
        <taxon>Insecta</taxon>
        <taxon>Pterygota</taxon>
        <taxon>Neoptera</taxon>
        <taxon>Endopterygota</taxon>
        <taxon>Lepidoptera</taxon>
        <taxon>Glossata</taxon>
        <taxon>Ditrysia</taxon>
        <taxon>Tineoidea</taxon>
        <taxon>Psychidae</taxon>
        <taxon>Oiketicinae</taxon>
        <taxon>Eumeta</taxon>
    </lineage>
</organism>
<evidence type="ECO:0000313" key="1">
    <source>
        <dbReference type="EMBL" id="GBP06209.1"/>
    </source>
</evidence>
<dbReference type="EMBL" id="BGZK01000021">
    <property type="protein sequence ID" value="GBP06209.1"/>
    <property type="molecule type" value="Genomic_DNA"/>
</dbReference>
<gene>
    <name evidence="1" type="ORF">EVAR_3567_1</name>
</gene>
<sequence length="82" mass="8746">MEDVTGVTETSLPQIGNIVDEAPPASASAASRVGVRGAACVNVSVSLCVGRRVRWLKLILEYKQVVGGRYGYNTLVGMPRRV</sequence>
<proteinExistence type="predicted"/>
<dbReference type="AlphaFoldDB" id="A0A4C1SVI8"/>
<reference evidence="1 2" key="1">
    <citation type="journal article" date="2019" name="Commun. Biol.">
        <title>The bagworm genome reveals a unique fibroin gene that provides high tensile strength.</title>
        <authorList>
            <person name="Kono N."/>
            <person name="Nakamura H."/>
            <person name="Ohtoshi R."/>
            <person name="Tomita M."/>
            <person name="Numata K."/>
            <person name="Arakawa K."/>
        </authorList>
    </citation>
    <scope>NUCLEOTIDE SEQUENCE [LARGE SCALE GENOMIC DNA]</scope>
</reference>
<accession>A0A4C1SVI8</accession>
<name>A0A4C1SVI8_EUMVA</name>
<dbReference type="Proteomes" id="UP000299102">
    <property type="component" value="Unassembled WGS sequence"/>
</dbReference>
<keyword evidence="2" id="KW-1185">Reference proteome</keyword>
<comment type="caution">
    <text evidence="1">The sequence shown here is derived from an EMBL/GenBank/DDBJ whole genome shotgun (WGS) entry which is preliminary data.</text>
</comment>
<evidence type="ECO:0000313" key="2">
    <source>
        <dbReference type="Proteomes" id="UP000299102"/>
    </source>
</evidence>
<protein>
    <submittedName>
        <fullName evidence="1">Uncharacterized protein</fullName>
    </submittedName>
</protein>